<gene>
    <name evidence="2" type="ORF">FC24_GL002055</name>
</gene>
<accession>A0A0R2D6T1</accession>
<evidence type="ECO:0000256" key="1">
    <source>
        <dbReference type="SAM" id="Phobius"/>
    </source>
</evidence>
<dbReference type="EMBL" id="AYYI01000063">
    <property type="protein sequence ID" value="KRM95683.1"/>
    <property type="molecule type" value="Genomic_DNA"/>
</dbReference>
<dbReference type="PATRIC" id="fig|1423796.3.peg.2084"/>
<evidence type="ECO:0000313" key="3">
    <source>
        <dbReference type="Proteomes" id="UP000051638"/>
    </source>
</evidence>
<reference evidence="2 3" key="1">
    <citation type="journal article" date="2015" name="Genome Announc.">
        <title>Expanding the biotechnology potential of lactobacilli through comparative genomics of 213 strains and associated genera.</title>
        <authorList>
            <person name="Sun Z."/>
            <person name="Harris H.M."/>
            <person name="McCann A."/>
            <person name="Guo C."/>
            <person name="Argimon S."/>
            <person name="Zhang W."/>
            <person name="Yang X."/>
            <person name="Jeffery I.B."/>
            <person name="Cooney J.C."/>
            <person name="Kagawa T.F."/>
            <person name="Liu W."/>
            <person name="Song Y."/>
            <person name="Salvetti E."/>
            <person name="Wrobel A."/>
            <person name="Rasinkangas P."/>
            <person name="Parkhill J."/>
            <person name="Rea M.C."/>
            <person name="O'Sullivan O."/>
            <person name="Ritari J."/>
            <person name="Douillard F.P."/>
            <person name="Paul Ross R."/>
            <person name="Yang R."/>
            <person name="Briner A.E."/>
            <person name="Felis G.E."/>
            <person name="de Vos W.M."/>
            <person name="Barrangou R."/>
            <person name="Klaenhammer T.R."/>
            <person name="Caufield P.W."/>
            <person name="Cui Y."/>
            <person name="Zhang H."/>
            <person name="O'Toole P.W."/>
        </authorList>
    </citation>
    <scope>NUCLEOTIDE SEQUENCE [LARGE SCALE GENOMIC DNA]</scope>
    <source>
        <strain evidence="2 3">DSM 20253</strain>
    </source>
</reference>
<organism evidence="2 3">
    <name type="scientific">Loigolactobacillus rennini DSM 20253</name>
    <dbReference type="NCBI Taxonomy" id="1423796"/>
    <lineage>
        <taxon>Bacteria</taxon>
        <taxon>Bacillati</taxon>
        <taxon>Bacillota</taxon>
        <taxon>Bacilli</taxon>
        <taxon>Lactobacillales</taxon>
        <taxon>Lactobacillaceae</taxon>
        <taxon>Loigolactobacillus</taxon>
    </lineage>
</organism>
<dbReference type="STRING" id="1423796.FC24_GL002055"/>
<dbReference type="RefSeq" id="WP_057874394.1">
    <property type="nucleotide sequence ID" value="NZ_AYYI01000063.1"/>
</dbReference>
<proteinExistence type="predicted"/>
<comment type="caution">
    <text evidence="2">The sequence shown here is derived from an EMBL/GenBank/DDBJ whole genome shotgun (WGS) entry which is preliminary data.</text>
</comment>
<dbReference type="Pfam" id="PF11694">
    <property type="entry name" value="DUF3290"/>
    <property type="match status" value="1"/>
</dbReference>
<keyword evidence="3" id="KW-1185">Reference proteome</keyword>
<dbReference type="OrthoDB" id="3232508at2"/>
<dbReference type="Proteomes" id="UP000051638">
    <property type="component" value="Unassembled WGS sequence"/>
</dbReference>
<dbReference type="InterPro" id="IPR021707">
    <property type="entry name" value="DUF3290"/>
</dbReference>
<keyword evidence="1" id="KW-0812">Transmembrane</keyword>
<feature type="transmembrane region" description="Helical" evidence="1">
    <location>
        <begin position="50"/>
        <end position="69"/>
    </location>
</feature>
<feature type="transmembrane region" description="Helical" evidence="1">
    <location>
        <begin position="18"/>
        <end position="38"/>
    </location>
</feature>
<evidence type="ECO:0008006" key="4">
    <source>
        <dbReference type="Google" id="ProtNLM"/>
    </source>
</evidence>
<dbReference type="AlphaFoldDB" id="A0A0R2D6T1"/>
<evidence type="ECO:0000313" key="2">
    <source>
        <dbReference type="EMBL" id="KRM95683.1"/>
    </source>
</evidence>
<sequence length="145" mass="17239">MQYYSYQQLLAQGNRAVLWRYGFLILLSLITVILLILFLYHRNEGKYRELLIIFALSVCLLGGIQLSHYQQYQTSLDQNAQIIHFLKTVSRDQQVSLSQLKTTQTTLTDHMLLKVKHRYYQVTFDEHYSSYQLQPARLIHDRQVK</sequence>
<keyword evidence="1" id="KW-1133">Transmembrane helix</keyword>
<protein>
    <recommendedName>
        <fullName evidence="4">DUF3290 domain-containing protein</fullName>
    </recommendedName>
</protein>
<name>A0A0R2D6T1_9LACO</name>
<keyword evidence="1" id="KW-0472">Membrane</keyword>